<dbReference type="PROSITE" id="PS51257">
    <property type="entry name" value="PROKAR_LIPOPROTEIN"/>
    <property type="match status" value="1"/>
</dbReference>
<dbReference type="Gene3D" id="3.60.21.10">
    <property type="match status" value="1"/>
</dbReference>
<sequence length="265" mass="30011">MKIFTKLLLLSGLLAGCNAFEYSPNQTFDRNSPTDLNRKALEQLMSVQPKNDTLKFILSGDTQRSYKEIPGFIEKVNSLDKVDFILVAGDITEFGSSKEMEGYATRMKKMRVPVITVIGNHDLTGRGRAAYARMFGDLNFSFIYKGTKFICHDTNSREYKYNGQVPDLNWLAQELKPTAGVKGYISVGHVPPLSEDFDQKLVPKYKAQFENTQGFVAALYGHTHTYLTSEPGDRFNYLVTGSVENKEFIIVTVLNNNITHERVFY</sequence>
<protein>
    <submittedName>
        <fullName evidence="3">Phosphoesterase</fullName>
    </submittedName>
</protein>
<dbReference type="PANTHER" id="PTHR43143:SF1">
    <property type="entry name" value="SERINE_THREONINE-PROTEIN PHOSPHATASE CPPED1"/>
    <property type="match status" value="1"/>
</dbReference>
<feature type="domain" description="Calcineurin-like phosphoesterase" evidence="2">
    <location>
        <begin position="55"/>
        <end position="226"/>
    </location>
</feature>
<keyword evidence="1" id="KW-0732">Signal</keyword>
<evidence type="ECO:0000259" key="2">
    <source>
        <dbReference type="Pfam" id="PF00149"/>
    </source>
</evidence>
<reference evidence="3" key="2">
    <citation type="submission" date="2020-09" db="EMBL/GenBank/DDBJ databases">
        <authorList>
            <person name="Sun Q."/>
            <person name="Zhou Y."/>
        </authorList>
    </citation>
    <scope>NUCLEOTIDE SEQUENCE</scope>
    <source>
        <strain evidence="3">CGMCC 1.15343</strain>
    </source>
</reference>
<dbReference type="InterPro" id="IPR051918">
    <property type="entry name" value="STPP_CPPED1"/>
</dbReference>
<keyword evidence="4" id="KW-1185">Reference proteome</keyword>
<reference evidence="3" key="1">
    <citation type="journal article" date="2014" name="Int. J. Syst. Evol. Microbiol.">
        <title>Complete genome sequence of Corynebacterium casei LMG S-19264T (=DSM 44701T), isolated from a smear-ripened cheese.</title>
        <authorList>
            <consortium name="US DOE Joint Genome Institute (JGI-PGF)"/>
            <person name="Walter F."/>
            <person name="Albersmeier A."/>
            <person name="Kalinowski J."/>
            <person name="Ruckert C."/>
        </authorList>
    </citation>
    <scope>NUCLEOTIDE SEQUENCE</scope>
    <source>
        <strain evidence="3">CGMCC 1.15343</strain>
    </source>
</reference>
<feature type="signal peptide" evidence="1">
    <location>
        <begin position="1"/>
        <end position="21"/>
    </location>
</feature>
<comment type="caution">
    <text evidence="3">The sequence shown here is derived from an EMBL/GenBank/DDBJ whole genome shotgun (WGS) entry which is preliminary data.</text>
</comment>
<evidence type="ECO:0000313" key="4">
    <source>
        <dbReference type="Proteomes" id="UP000651668"/>
    </source>
</evidence>
<dbReference type="GO" id="GO:0016787">
    <property type="term" value="F:hydrolase activity"/>
    <property type="evidence" value="ECO:0007669"/>
    <property type="project" value="InterPro"/>
</dbReference>
<dbReference type="Pfam" id="PF00149">
    <property type="entry name" value="Metallophos"/>
    <property type="match status" value="1"/>
</dbReference>
<accession>A0A916U1T4</accession>
<dbReference type="RefSeq" id="WP_188625118.1">
    <property type="nucleotide sequence ID" value="NZ_BMIL01000001.1"/>
</dbReference>
<dbReference type="PANTHER" id="PTHR43143">
    <property type="entry name" value="METALLOPHOSPHOESTERASE, CALCINEURIN SUPERFAMILY"/>
    <property type="match status" value="1"/>
</dbReference>
<feature type="chain" id="PRO_5037088876" evidence="1">
    <location>
        <begin position="22"/>
        <end position="265"/>
    </location>
</feature>
<dbReference type="EMBL" id="BMIL01000001">
    <property type="protein sequence ID" value="GGC53417.1"/>
    <property type="molecule type" value="Genomic_DNA"/>
</dbReference>
<organism evidence="3 4">
    <name type="scientific">Pedobacter quisquiliarum</name>
    <dbReference type="NCBI Taxonomy" id="1834438"/>
    <lineage>
        <taxon>Bacteria</taxon>
        <taxon>Pseudomonadati</taxon>
        <taxon>Bacteroidota</taxon>
        <taxon>Sphingobacteriia</taxon>
        <taxon>Sphingobacteriales</taxon>
        <taxon>Sphingobacteriaceae</taxon>
        <taxon>Pedobacter</taxon>
    </lineage>
</organism>
<dbReference type="InterPro" id="IPR004843">
    <property type="entry name" value="Calcineurin-like_PHP"/>
</dbReference>
<dbReference type="AlphaFoldDB" id="A0A916U1T4"/>
<dbReference type="InterPro" id="IPR029052">
    <property type="entry name" value="Metallo-depent_PP-like"/>
</dbReference>
<proteinExistence type="predicted"/>
<name>A0A916U1T4_9SPHI</name>
<dbReference type="Proteomes" id="UP000651668">
    <property type="component" value="Unassembled WGS sequence"/>
</dbReference>
<gene>
    <name evidence="3" type="ORF">GCM10011387_03690</name>
</gene>
<evidence type="ECO:0000256" key="1">
    <source>
        <dbReference type="SAM" id="SignalP"/>
    </source>
</evidence>
<dbReference type="SUPFAM" id="SSF56300">
    <property type="entry name" value="Metallo-dependent phosphatases"/>
    <property type="match status" value="1"/>
</dbReference>
<evidence type="ECO:0000313" key="3">
    <source>
        <dbReference type="EMBL" id="GGC53417.1"/>
    </source>
</evidence>